<protein>
    <submittedName>
        <fullName evidence="9">BamA/TamA family outer membrane protein</fullName>
    </submittedName>
</protein>
<dbReference type="AlphaFoldDB" id="A0A7G7W7U1"/>
<dbReference type="KEGG" id="hsk:H4317_00970"/>
<evidence type="ECO:0000256" key="5">
    <source>
        <dbReference type="SAM" id="MobiDB-lite"/>
    </source>
</evidence>
<feature type="signal peptide" evidence="6">
    <location>
        <begin position="1"/>
        <end position="25"/>
    </location>
</feature>
<comment type="subcellular location">
    <subcellularLocation>
        <location evidence="1">Membrane</location>
    </subcellularLocation>
</comment>
<name>A0A7G7W7U1_9BACT</name>
<keyword evidence="6" id="KW-0732">Signal</keyword>
<feature type="domain" description="Bacterial surface antigen (D15)" evidence="7">
    <location>
        <begin position="340"/>
        <end position="641"/>
    </location>
</feature>
<dbReference type="InterPro" id="IPR010827">
    <property type="entry name" value="BamA/TamA_POTRA"/>
</dbReference>
<reference evidence="9 10" key="1">
    <citation type="submission" date="2020-08" db="EMBL/GenBank/DDBJ databases">
        <title>Hymenobacter sp. S2-20-2 genome sequencing.</title>
        <authorList>
            <person name="Jin L."/>
        </authorList>
    </citation>
    <scope>NUCLEOTIDE SEQUENCE [LARGE SCALE GENOMIC DNA]</scope>
    <source>
        <strain evidence="9 10">S2-20-2</strain>
    </source>
</reference>
<dbReference type="Pfam" id="PF01103">
    <property type="entry name" value="Omp85"/>
    <property type="match status" value="1"/>
</dbReference>
<dbReference type="EMBL" id="CP060202">
    <property type="protein sequence ID" value="QNH62434.1"/>
    <property type="molecule type" value="Genomic_DNA"/>
</dbReference>
<evidence type="ECO:0000256" key="4">
    <source>
        <dbReference type="ARBA" id="ARBA00023136"/>
    </source>
</evidence>
<dbReference type="Proteomes" id="UP000515489">
    <property type="component" value="Chromosome"/>
</dbReference>
<keyword evidence="2" id="KW-1134">Transmembrane beta strand</keyword>
<feature type="domain" description="POTRA" evidence="8">
    <location>
        <begin position="234"/>
        <end position="299"/>
    </location>
</feature>
<feature type="region of interest" description="Disordered" evidence="5">
    <location>
        <begin position="41"/>
        <end position="67"/>
    </location>
</feature>
<evidence type="ECO:0000256" key="1">
    <source>
        <dbReference type="ARBA" id="ARBA00004370"/>
    </source>
</evidence>
<dbReference type="GO" id="GO:0019867">
    <property type="term" value="C:outer membrane"/>
    <property type="evidence" value="ECO:0007669"/>
    <property type="project" value="InterPro"/>
</dbReference>
<dbReference type="InterPro" id="IPR039910">
    <property type="entry name" value="D15-like"/>
</dbReference>
<feature type="chain" id="PRO_5028995815" evidence="6">
    <location>
        <begin position="26"/>
        <end position="641"/>
    </location>
</feature>
<gene>
    <name evidence="9" type="ORF">H4317_00970</name>
</gene>
<accession>A0A7G7W7U1</accession>
<evidence type="ECO:0000256" key="3">
    <source>
        <dbReference type="ARBA" id="ARBA00022692"/>
    </source>
</evidence>
<evidence type="ECO:0000256" key="6">
    <source>
        <dbReference type="SAM" id="SignalP"/>
    </source>
</evidence>
<dbReference type="PANTHER" id="PTHR12815:SF18">
    <property type="entry name" value="SORTING AND ASSEMBLY MACHINERY COMPONENT 50 HOMOLOG"/>
    <property type="match status" value="1"/>
</dbReference>
<dbReference type="Gene3D" id="2.40.160.50">
    <property type="entry name" value="membrane protein fhac: a member of the omp85/tpsb transporter family"/>
    <property type="match status" value="1"/>
</dbReference>
<dbReference type="Gene3D" id="3.10.20.310">
    <property type="entry name" value="membrane protein fhac"/>
    <property type="match status" value="1"/>
</dbReference>
<keyword evidence="10" id="KW-1185">Reference proteome</keyword>
<dbReference type="InterPro" id="IPR000184">
    <property type="entry name" value="Bac_surfAg_D15"/>
</dbReference>
<evidence type="ECO:0000259" key="8">
    <source>
        <dbReference type="Pfam" id="PF07244"/>
    </source>
</evidence>
<organism evidence="9 10">
    <name type="scientific">Hymenobacter sediminicola</name>
    <dbReference type="NCBI Taxonomy" id="2761579"/>
    <lineage>
        <taxon>Bacteria</taxon>
        <taxon>Pseudomonadati</taxon>
        <taxon>Bacteroidota</taxon>
        <taxon>Cytophagia</taxon>
        <taxon>Cytophagales</taxon>
        <taxon>Hymenobacteraceae</taxon>
        <taxon>Hymenobacter</taxon>
    </lineage>
</organism>
<dbReference type="PANTHER" id="PTHR12815">
    <property type="entry name" value="SORTING AND ASSEMBLY MACHINERY SAMM50 PROTEIN FAMILY MEMBER"/>
    <property type="match status" value="1"/>
</dbReference>
<dbReference type="Pfam" id="PF07244">
    <property type="entry name" value="POTRA"/>
    <property type="match status" value="1"/>
</dbReference>
<keyword evidence="3" id="KW-0812">Transmembrane</keyword>
<dbReference type="RefSeq" id="WP_185888344.1">
    <property type="nucleotide sequence ID" value="NZ_CP060202.1"/>
</dbReference>
<evidence type="ECO:0000313" key="9">
    <source>
        <dbReference type="EMBL" id="QNH62434.1"/>
    </source>
</evidence>
<evidence type="ECO:0000256" key="2">
    <source>
        <dbReference type="ARBA" id="ARBA00022452"/>
    </source>
</evidence>
<evidence type="ECO:0000259" key="7">
    <source>
        <dbReference type="Pfam" id="PF01103"/>
    </source>
</evidence>
<evidence type="ECO:0000313" key="10">
    <source>
        <dbReference type="Proteomes" id="UP000515489"/>
    </source>
</evidence>
<keyword evidence="4" id="KW-0472">Membrane</keyword>
<proteinExistence type="predicted"/>
<sequence length="641" mass="72313">MYARLFGFWLLWCWLLMGSAGGAWAQTTPATPLNLNLPPVQTPMPPDTARALRPDSTQRAVRPDSARSARPARVALPVRRPRVLAFDTEAADRAVLRRYRTRAVVPDSLTALREVRELVLALQAQSYLTASADDIRWRRDTVRVRLYIGEQFRWARLRNGNLGDGLLTRAGYREKLYREQPFQPQEWSRLQQRVLTEAENQGFPFATVRLDSVQLRGADIEGRVLLERGPAIVFDSLQIVGNTKTKKRFLTKYLQIFPNQPFSQQRIDEAARRLRQLPYLQLKAEPEVRFAKGRARVYLLLEDRTANQFDAIVGVLPNPTPTLGQKRVQLTGDVTIALRNIKGGGKGLGLQWRKVDANSQQLDAQYSHPTFFGTPLELGGTFNLYRQTDPINAFQTLRPRLQVTYPTARAGRIGFFTEWRSSRLLLVDSLATALPPNIDTRFTSYGLDYTWTTLDDPYFPRTGVLAGGQAAVGSKIISKNAQLKEELYSSLPLRTTQVSVSTRLERYNRIGRGGVLLARVRGEALFNRRLFLNDMFRVGGLATLRGFNELNFYASQYAIGTLEYRQFTGADAYVFAFVDQGYLRLDIETASDENTPTGLGVGLSFRTGAGQFQFVYALGRDEQQKLALGAGKIHFGITSRF</sequence>